<comment type="caution">
    <text evidence="2">The sequence shown here is derived from an EMBL/GenBank/DDBJ whole genome shotgun (WGS) entry which is preliminary data.</text>
</comment>
<dbReference type="RefSeq" id="WP_000022140.1">
    <property type="nucleotide sequence ID" value="NZ_NUPQ01000024.1"/>
</dbReference>
<sequence length="271" mass="30794">MSIHKHHARNAKRTLFLAIIVWIIIAIGFVVEYRKGTLFSSEKDNLKLISIVLPACMLLIYSLIERGRAKKIERIIQDKEISLLLEQRRFVVRRETGLFTTVTYFGLDGNTMGMLKEKYDSQIQMIWKGILSFFLKGIYEQQFYLFNELGKELLIIKKKRGVRNSYAFYSIMGERIGELNQLLSLTKWEWSFLSAEGKEIGKVTGDLSGTLQKGKWQDGTYIDVKEDGIPLEAVQYFSAGGGSLVTVSVAEHAELQTAAYYAGAAIITLKN</sequence>
<evidence type="ECO:0000256" key="1">
    <source>
        <dbReference type="SAM" id="Phobius"/>
    </source>
</evidence>
<dbReference type="Proteomes" id="UP000226357">
    <property type="component" value="Unassembled WGS sequence"/>
</dbReference>
<organism evidence="2 3">
    <name type="scientific">Bacillus cereus</name>
    <dbReference type="NCBI Taxonomy" id="1396"/>
    <lineage>
        <taxon>Bacteria</taxon>
        <taxon>Bacillati</taxon>
        <taxon>Bacillota</taxon>
        <taxon>Bacilli</taxon>
        <taxon>Bacillales</taxon>
        <taxon>Bacillaceae</taxon>
        <taxon>Bacillus</taxon>
        <taxon>Bacillus cereus group</taxon>
    </lineage>
</organism>
<protein>
    <submittedName>
        <fullName evidence="2">Sugar ABC transporter ATP-binding protein</fullName>
    </submittedName>
</protein>
<feature type="transmembrane region" description="Helical" evidence="1">
    <location>
        <begin position="45"/>
        <end position="64"/>
    </location>
</feature>
<feature type="transmembrane region" description="Helical" evidence="1">
    <location>
        <begin position="15"/>
        <end position="33"/>
    </location>
</feature>
<evidence type="ECO:0000313" key="2">
    <source>
        <dbReference type="EMBL" id="PFS01978.1"/>
    </source>
</evidence>
<dbReference type="AlphaFoldDB" id="A0AA44QAT6"/>
<reference evidence="2 3" key="1">
    <citation type="submission" date="2017-09" db="EMBL/GenBank/DDBJ databases">
        <title>Large-scale bioinformatics analysis of Bacillus genomes uncovers conserved roles of natural products in bacterial physiology.</title>
        <authorList>
            <consortium name="Agbiome Team Llc"/>
            <person name="Bleich R.M."/>
            <person name="Grubbs K.J."/>
            <person name="Santa Maria K.C."/>
            <person name="Allen S.E."/>
            <person name="Farag S."/>
            <person name="Shank E.A."/>
            <person name="Bowers A."/>
        </authorList>
    </citation>
    <scope>NUCLEOTIDE SEQUENCE [LARGE SCALE GENOMIC DNA]</scope>
    <source>
        <strain evidence="2 3">AFS067272</strain>
    </source>
</reference>
<keyword evidence="1" id="KW-0812">Transmembrane</keyword>
<keyword evidence="1" id="KW-1133">Transmembrane helix</keyword>
<keyword evidence="1" id="KW-0472">Membrane</keyword>
<evidence type="ECO:0000313" key="3">
    <source>
        <dbReference type="Proteomes" id="UP000226357"/>
    </source>
</evidence>
<dbReference type="GO" id="GO:0005524">
    <property type="term" value="F:ATP binding"/>
    <property type="evidence" value="ECO:0007669"/>
    <property type="project" value="UniProtKB-KW"/>
</dbReference>
<keyword evidence="2" id="KW-0547">Nucleotide-binding</keyword>
<proteinExistence type="predicted"/>
<keyword evidence="2" id="KW-0067">ATP-binding</keyword>
<gene>
    <name evidence="2" type="ORF">COK38_10345</name>
</gene>
<dbReference type="EMBL" id="NVBO01000079">
    <property type="protein sequence ID" value="PFS01978.1"/>
    <property type="molecule type" value="Genomic_DNA"/>
</dbReference>
<name>A0AA44QAT6_BACCE</name>
<accession>A0AA44QAT6</accession>